<dbReference type="RefSeq" id="WP_071876590.1">
    <property type="nucleotide sequence ID" value="NZ_JXLC01000003.1"/>
</dbReference>
<dbReference type="Proteomes" id="UP000065511">
    <property type="component" value="Chromosome"/>
</dbReference>
<dbReference type="Gene3D" id="1.20.140.160">
    <property type="match status" value="1"/>
</dbReference>
<feature type="domain" description="RNA polymerase sigma-70 region 4" evidence="2">
    <location>
        <begin position="80"/>
        <end position="121"/>
    </location>
</feature>
<dbReference type="InterPro" id="IPR013324">
    <property type="entry name" value="RNA_pol_sigma_r3/r4-like"/>
</dbReference>
<sequence length="126" mass="15122">MDHELYELKITLEINRRELSRWQNYLDGDDGDLAKHQTFLTALHKQKQLKGVIEELDQRVEKLEKEREEIIQLIDKFNGLNQRILKLKYVEGLTLESIADELGYSYSYIKNKHAEIMRMIRFTKRV</sequence>
<evidence type="ECO:0000256" key="1">
    <source>
        <dbReference type="SAM" id="Coils"/>
    </source>
</evidence>
<reference evidence="3 4" key="1">
    <citation type="submission" date="2015-12" db="EMBL/GenBank/DDBJ databases">
        <authorList>
            <person name="Lauer A."/>
            <person name="Humrighouse B."/>
            <person name="Loparev V."/>
            <person name="Shewmaker P.L."/>
            <person name="Whitney A.M."/>
            <person name="McLaughlin R.W."/>
        </authorList>
    </citation>
    <scope>NUCLEOTIDE SEQUENCE [LARGE SCALE GENOMIC DNA]</scope>
    <source>
        <strain evidence="3 4">LMG 23085</strain>
    </source>
</reference>
<evidence type="ECO:0000259" key="2">
    <source>
        <dbReference type="Pfam" id="PF04545"/>
    </source>
</evidence>
<name>A0ABM5WD01_9ENTE</name>
<evidence type="ECO:0000313" key="3">
    <source>
        <dbReference type="EMBL" id="ALS03085.1"/>
    </source>
</evidence>
<keyword evidence="1" id="KW-0175">Coiled coil</keyword>
<feature type="coiled-coil region" evidence="1">
    <location>
        <begin position="46"/>
        <end position="83"/>
    </location>
</feature>
<dbReference type="SUPFAM" id="SSF88659">
    <property type="entry name" value="Sigma3 and sigma4 domains of RNA polymerase sigma factors"/>
    <property type="match status" value="1"/>
</dbReference>
<organism evidence="3 4">
    <name type="scientific">Enterococcus silesiacus</name>
    <dbReference type="NCBI Taxonomy" id="332949"/>
    <lineage>
        <taxon>Bacteria</taxon>
        <taxon>Bacillati</taxon>
        <taxon>Bacillota</taxon>
        <taxon>Bacilli</taxon>
        <taxon>Lactobacillales</taxon>
        <taxon>Enterococcaceae</taxon>
        <taxon>Enterococcus</taxon>
    </lineage>
</organism>
<accession>A0ABM5WD01</accession>
<proteinExistence type="predicted"/>
<evidence type="ECO:0000313" key="4">
    <source>
        <dbReference type="Proteomes" id="UP000065511"/>
    </source>
</evidence>
<dbReference type="InterPro" id="IPR007630">
    <property type="entry name" value="RNA_pol_sigma70_r4"/>
</dbReference>
<gene>
    <name evidence="3" type="ORF">ATZ33_17385</name>
</gene>
<dbReference type="EMBL" id="CP013614">
    <property type="protein sequence ID" value="ALS03085.1"/>
    <property type="molecule type" value="Genomic_DNA"/>
</dbReference>
<protein>
    <recommendedName>
        <fullName evidence="2">RNA polymerase sigma-70 region 4 domain-containing protein</fullName>
    </recommendedName>
</protein>
<dbReference type="Pfam" id="PF04545">
    <property type="entry name" value="Sigma70_r4"/>
    <property type="match status" value="1"/>
</dbReference>
<keyword evidence="4" id="KW-1185">Reference proteome</keyword>